<evidence type="ECO:0000313" key="3">
    <source>
        <dbReference type="Proteomes" id="UP000030634"/>
    </source>
</evidence>
<dbReference type="InterPro" id="IPR024072">
    <property type="entry name" value="DHFR-like_dom_sf"/>
</dbReference>
<dbReference type="Proteomes" id="UP000030634">
    <property type="component" value="Chromosome"/>
</dbReference>
<dbReference type="HOGENOM" id="CLU_043966_4_0_0"/>
<dbReference type="Pfam" id="PF01872">
    <property type="entry name" value="RibD_C"/>
    <property type="match status" value="1"/>
</dbReference>
<dbReference type="STRING" id="1182571.QR90_11710"/>
<reference evidence="3" key="1">
    <citation type="submission" date="2014-11" db="EMBL/GenBank/DDBJ databases">
        <title>Hymenobacter sp. DG25B genome submission.</title>
        <authorList>
            <person name="Jung H.-Y."/>
            <person name="Kim M.K."/>
            <person name="Srinivasan S."/>
            <person name="Lim S."/>
        </authorList>
    </citation>
    <scope>NUCLEOTIDE SEQUENCE [LARGE SCALE GENOMIC DNA]</scope>
    <source>
        <strain evidence="3">DY59</strain>
    </source>
</reference>
<name>A0A0A7KK29_9DEIO</name>
<evidence type="ECO:0000313" key="2">
    <source>
        <dbReference type="EMBL" id="AIZ45604.1"/>
    </source>
</evidence>
<dbReference type="SUPFAM" id="SSF53597">
    <property type="entry name" value="Dihydrofolate reductase-like"/>
    <property type="match status" value="1"/>
</dbReference>
<dbReference type="Gene3D" id="3.40.430.10">
    <property type="entry name" value="Dihydrofolate Reductase, subunit A"/>
    <property type="match status" value="1"/>
</dbReference>
<dbReference type="InterPro" id="IPR002734">
    <property type="entry name" value="RibDG_C"/>
</dbReference>
<organism evidence="2 3">
    <name type="scientific">Deinococcus radiopugnans</name>
    <dbReference type="NCBI Taxonomy" id="57497"/>
    <lineage>
        <taxon>Bacteria</taxon>
        <taxon>Thermotogati</taxon>
        <taxon>Deinococcota</taxon>
        <taxon>Deinococci</taxon>
        <taxon>Deinococcales</taxon>
        <taxon>Deinococcaceae</taxon>
        <taxon>Deinococcus</taxon>
    </lineage>
</organism>
<dbReference type="GO" id="GO:0009231">
    <property type="term" value="P:riboflavin biosynthetic process"/>
    <property type="evidence" value="ECO:0007669"/>
    <property type="project" value="InterPro"/>
</dbReference>
<dbReference type="AlphaFoldDB" id="A0A0A7KK29"/>
<feature type="domain" description="Bacterial bifunctional deaminase-reductase C-terminal" evidence="1">
    <location>
        <begin position="6"/>
        <end position="187"/>
    </location>
</feature>
<dbReference type="GO" id="GO:0008703">
    <property type="term" value="F:5-amino-6-(5-phosphoribosylamino)uracil reductase activity"/>
    <property type="evidence" value="ECO:0007669"/>
    <property type="project" value="InterPro"/>
</dbReference>
<protein>
    <submittedName>
        <fullName evidence="2">Deaminase/reductase</fullName>
    </submittedName>
</protein>
<dbReference type="PANTHER" id="PTHR38011">
    <property type="entry name" value="DIHYDROFOLATE REDUCTASE FAMILY PROTEIN (AFU_ORTHOLOGUE AFUA_8G06820)"/>
    <property type="match status" value="1"/>
</dbReference>
<dbReference type="EMBL" id="CP010028">
    <property type="protein sequence ID" value="AIZ45604.1"/>
    <property type="molecule type" value="Genomic_DNA"/>
</dbReference>
<dbReference type="PANTHER" id="PTHR38011:SF11">
    <property type="entry name" value="2,5-DIAMINO-6-RIBOSYLAMINO-4(3H)-PYRIMIDINONE 5'-PHOSPHATE REDUCTASE"/>
    <property type="match status" value="1"/>
</dbReference>
<accession>A0A0A7KK29</accession>
<proteinExistence type="predicted"/>
<gene>
    <name evidence="2" type="ORF">QR90_11710</name>
</gene>
<dbReference type="InterPro" id="IPR050765">
    <property type="entry name" value="Riboflavin_Biosynth_HTPR"/>
</dbReference>
<dbReference type="RefSeq" id="WP_039684751.1">
    <property type="nucleotide sequence ID" value="NZ_CP010028.1"/>
</dbReference>
<dbReference type="KEGG" id="dsw:QR90_11710"/>
<sequence>MQDTRRKLVYFIACTLDGFIARPDGNADFFETTEPYLSELAATFPETFPTHVRAALDITAEGQHFDSVIMGRRTYDPALQLGIASPYAHLRQYVFSRNLPPSADPAVTVLADSPVSLVQTLKAEQTGREIWLCGGGELAGQLLPEIDEVILKLNPVAIGSGIPLFGRAAGLHRFDLTGHQSLTGGVMLLHYRMRGDAGVA</sequence>
<evidence type="ECO:0000259" key="1">
    <source>
        <dbReference type="Pfam" id="PF01872"/>
    </source>
</evidence>